<name>A0ABM8YLB4_9BACI</name>
<keyword evidence="2" id="KW-0378">Hydrolase</keyword>
<evidence type="ECO:0000313" key="3">
    <source>
        <dbReference type="Proteomes" id="UP000789833"/>
    </source>
</evidence>
<proteinExistence type="predicted"/>
<dbReference type="PANTHER" id="PTHR31302">
    <property type="entry name" value="TRANSMEMBRANE PROTEIN WITH METALLOPHOSPHOESTERASE DOMAIN-RELATED"/>
    <property type="match status" value="1"/>
</dbReference>
<protein>
    <submittedName>
        <fullName evidence="2">3',5'-cyclic adenosine monophosphate phosphodiesterase CpdA</fullName>
        <ecNumber evidence="2">3.1.4.53</ecNumber>
    </submittedName>
</protein>
<evidence type="ECO:0000259" key="1">
    <source>
        <dbReference type="Pfam" id="PF00149"/>
    </source>
</evidence>
<dbReference type="EMBL" id="CAKJTJ010000006">
    <property type="protein sequence ID" value="CAG9620759.1"/>
    <property type="molecule type" value="Genomic_DNA"/>
</dbReference>
<dbReference type="Gene3D" id="3.60.21.10">
    <property type="match status" value="1"/>
</dbReference>
<sequence length="323" mass="37320">MFSFRNKIWIVVIIILILYTVWDNNRIKVVEQEIEIDSLPADLQGFTILQVTDLHEKEFGKDQIRLIKKLNSIEYDVIAFTGDMLNRNTSQNYRPFYQVIEGLKNKEHALFVSGNSDPRPYILSGSGYKRNEFITGMEERGVTFLASNYPFQVGGSEVAIVDFENAIINDKRIRALKVSASEKEYSPYVKLQLDVFEENQLLEERSFDLIIALNHYPVADSRMDVLFSDPHYSIRNFDLLLAGHYHGGQYRLPLLGAFFVPEAYIDRNGFFPPQDRVKGLWNYRGLKQYVSTGLGSSDTIPFLKFRLFNSPEVNVITFVKKEN</sequence>
<dbReference type="Proteomes" id="UP000789833">
    <property type="component" value="Unassembled WGS sequence"/>
</dbReference>
<dbReference type="SUPFAM" id="SSF56300">
    <property type="entry name" value="Metallo-dependent phosphatases"/>
    <property type="match status" value="1"/>
</dbReference>
<dbReference type="PANTHER" id="PTHR31302:SF0">
    <property type="entry name" value="TRANSMEMBRANE PROTEIN WITH METALLOPHOSPHOESTERASE DOMAIN"/>
    <property type="match status" value="1"/>
</dbReference>
<organism evidence="2 3">
    <name type="scientific">Sutcliffiella rhizosphaerae</name>
    <dbReference type="NCBI Taxonomy" id="2880967"/>
    <lineage>
        <taxon>Bacteria</taxon>
        <taxon>Bacillati</taxon>
        <taxon>Bacillota</taxon>
        <taxon>Bacilli</taxon>
        <taxon>Bacillales</taxon>
        <taxon>Bacillaceae</taxon>
        <taxon>Sutcliffiella</taxon>
    </lineage>
</organism>
<dbReference type="InterPro" id="IPR029052">
    <property type="entry name" value="Metallo-depent_PP-like"/>
</dbReference>
<dbReference type="GO" id="GO:0004115">
    <property type="term" value="F:3',5'-cyclic-AMP phosphodiesterase activity"/>
    <property type="evidence" value="ECO:0007669"/>
    <property type="project" value="UniProtKB-EC"/>
</dbReference>
<dbReference type="EC" id="3.1.4.53" evidence="2"/>
<keyword evidence="3" id="KW-1185">Reference proteome</keyword>
<dbReference type="InterPro" id="IPR051158">
    <property type="entry name" value="Metallophosphoesterase_sf"/>
</dbReference>
<dbReference type="InterPro" id="IPR004843">
    <property type="entry name" value="Calcineurin-like_PHP"/>
</dbReference>
<evidence type="ECO:0000313" key="2">
    <source>
        <dbReference type="EMBL" id="CAG9620759.1"/>
    </source>
</evidence>
<reference evidence="2 3" key="1">
    <citation type="submission" date="2021-10" db="EMBL/GenBank/DDBJ databases">
        <authorList>
            <person name="Criscuolo A."/>
        </authorList>
    </citation>
    <scope>NUCLEOTIDE SEQUENCE [LARGE SCALE GENOMIC DNA]</scope>
    <source>
        <strain evidence="3">CIP 111883</strain>
    </source>
</reference>
<dbReference type="Pfam" id="PF00149">
    <property type="entry name" value="Metallophos"/>
    <property type="match status" value="1"/>
</dbReference>
<accession>A0ABM8YLB4</accession>
<feature type="domain" description="Calcineurin-like phosphoesterase" evidence="1">
    <location>
        <begin position="47"/>
        <end position="247"/>
    </location>
</feature>
<comment type="caution">
    <text evidence="2">The sequence shown here is derived from an EMBL/GenBank/DDBJ whole genome shotgun (WGS) entry which is preliminary data.</text>
</comment>
<dbReference type="RefSeq" id="WP_230500677.1">
    <property type="nucleotide sequence ID" value="NZ_CAKJTJ010000006.1"/>
</dbReference>
<gene>
    <name evidence="2" type="primary">cpdA_1</name>
    <name evidence="2" type="ORF">BACCIP111883_01529</name>
</gene>